<dbReference type="GO" id="GO:0019028">
    <property type="term" value="C:viral capsid"/>
    <property type="evidence" value="ECO:0007669"/>
    <property type="project" value="InterPro"/>
</dbReference>
<protein>
    <submittedName>
        <fullName evidence="1">Major capsid protein VP39</fullName>
    </submittedName>
</protein>
<dbReference type="KEGG" id="vg:1485821"/>
<organism evidence="1 2">
    <name type="scientific">Adoxophyes honmai nucleopolyhedrovirus</name>
    <dbReference type="NCBI Taxonomy" id="224399"/>
    <lineage>
        <taxon>Viruses</taxon>
        <taxon>Viruses incertae sedis</taxon>
        <taxon>Naldaviricetes</taxon>
        <taxon>Lefavirales</taxon>
        <taxon>Baculoviridae</taxon>
        <taxon>Alphabaculovirus</taxon>
        <taxon>Alphabaculovirus adhonmai</taxon>
    </lineage>
</organism>
<dbReference type="EMBL" id="AP006270">
    <property type="protein sequence ID" value="BAC67318.1"/>
    <property type="molecule type" value="Genomic_DNA"/>
</dbReference>
<name>Q80LM9_NPVAH</name>
<sequence>MALVPAGLTSSRSNSNCIFAGVQSFDACYRYPNECSKDADSNDGWYICEYHASVHFKMEKMSLAIPDADNKVLFRTVGRSLVKHTEEGTARILVPNKNNYESVLNVQDLPLAEALIIHMIYENLEKQKEICERLKFTEHFADRYKNVQKLYSNTMSVLNMANPDHFCAEVSLTSLRQFSNEIGNEPAQDTNFELFPKFIKNLVTKAVAPEIMKIGTEDIYIRNCSTCIINSTGLVADPDLYNPVKPKYRINYNENILRIENVLKFQGNANALQLSLGKYDQYRIEVPLILGKDTIYTTLKKPTLNLSSFARA</sequence>
<dbReference type="GeneID" id="1485821"/>
<dbReference type="Proteomes" id="UP000232720">
    <property type="component" value="Genome"/>
</dbReference>
<keyword evidence="2" id="KW-1185">Reference proteome</keyword>
<proteinExistence type="predicted"/>
<dbReference type="RefSeq" id="NP_818714.1">
    <property type="nucleotide sequence ID" value="NC_004690.1"/>
</dbReference>
<reference evidence="1 2" key="1">
    <citation type="journal article" date="2003" name="Virology">
        <title>Genome sequence and organization of a nucleopolyhedrovirus isolated from the smaller tea tortrix, Adoxophyes honmai.</title>
        <authorList>
            <person name="Nakai M."/>
            <person name="Goto C."/>
            <person name="Kang W."/>
            <person name="Shikata M."/>
            <person name="Luque T."/>
            <person name="Kunimi Y."/>
        </authorList>
    </citation>
    <scope>NUCLEOTIDE SEQUENCE [LARGE SCALE GENOMIC DNA]</scope>
    <source>
        <strain evidence="1 2">ADN001</strain>
    </source>
</reference>
<dbReference type="OrthoDB" id="9419at10239"/>
<accession>Q80LM9</accession>
<dbReference type="GO" id="GO:0005198">
    <property type="term" value="F:structural molecule activity"/>
    <property type="evidence" value="ECO:0007669"/>
    <property type="project" value="InterPro"/>
</dbReference>
<evidence type="ECO:0000313" key="2">
    <source>
        <dbReference type="Proteomes" id="UP000232720"/>
    </source>
</evidence>
<dbReference type="Pfam" id="PF04501">
    <property type="entry name" value="Baculo_VP39"/>
    <property type="match status" value="1"/>
</dbReference>
<evidence type="ECO:0000313" key="1">
    <source>
        <dbReference type="EMBL" id="BAC67318.1"/>
    </source>
</evidence>
<organismHost>
    <name type="scientific">Adoxophyes honmai</name>
    <name type="common">Smaller tea tortrix moth</name>
    <dbReference type="NCBI Taxonomy" id="85585"/>
</organismHost>
<dbReference type="InterPro" id="IPR007589">
    <property type="entry name" value="Baculo_VP39"/>
</dbReference>